<reference evidence="1 2" key="1">
    <citation type="submission" date="2016-09" db="EMBL/GenBank/DDBJ databases">
        <title>The complete genome sequences of Rhizobium gallicum, symbiovars gallicum and phaseoli, symbionts associated to common bean (Phaseolus vulgaris).</title>
        <authorList>
            <person name="Bustos P."/>
            <person name="Santamaria R.I."/>
            <person name="Perez-Carrascal O.M."/>
            <person name="Juarez S."/>
            <person name="Lozano L."/>
            <person name="Martinez-Flores I."/>
            <person name="Martinez-Romero E."/>
            <person name="Cevallos M."/>
            <person name="Romero D."/>
            <person name="Davila G."/>
            <person name="Gonzalez V."/>
        </authorList>
    </citation>
    <scope>NUCLEOTIDE SEQUENCE [LARGE SCALE GENOMIC DNA]</scope>
    <source>
        <strain evidence="1 2">IE4872</strain>
        <plasmid evidence="2">prgalie4872d</plasmid>
    </source>
</reference>
<dbReference type="AlphaFoldDB" id="A0A1L5NS70"/>
<name>A0A1L5NS70_9HYPH</name>
<evidence type="ECO:0000313" key="2">
    <source>
        <dbReference type="Proteomes" id="UP000184749"/>
    </source>
</evidence>
<gene>
    <name evidence="1" type="ORF">IE4872_PD00204</name>
</gene>
<organism evidence="1 2">
    <name type="scientific">Rhizobium gallicum</name>
    <dbReference type="NCBI Taxonomy" id="56730"/>
    <lineage>
        <taxon>Bacteria</taxon>
        <taxon>Pseudomonadati</taxon>
        <taxon>Pseudomonadota</taxon>
        <taxon>Alphaproteobacteria</taxon>
        <taxon>Hyphomicrobiales</taxon>
        <taxon>Rhizobiaceae</taxon>
        <taxon>Rhizobium/Agrobacterium group</taxon>
        <taxon>Rhizobium</taxon>
    </lineage>
</organism>
<keyword evidence="1" id="KW-0614">Plasmid</keyword>
<sequence>MNRKADAIKNAEAIATNLYIPATNSNISTSAVYRRDTQGVESCPMSNALCVRHSCKVS</sequence>
<geneLocation type="plasmid" evidence="2">
    <name>prgalie4872d</name>
</geneLocation>
<proteinExistence type="predicted"/>
<accession>A0A1L5NS70</accession>
<evidence type="ECO:0000313" key="1">
    <source>
        <dbReference type="EMBL" id="APO70743.1"/>
    </source>
</evidence>
<dbReference type="Proteomes" id="UP000184749">
    <property type="component" value="Plasmid pRgalIE4872d"/>
</dbReference>
<protein>
    <submittedName>
        <fullName evidence="1">Uncharacterized protein</fullName>
    </submittedName>
</protein>
<dbReference type="EMBL" id="CP017105">
    <property type="protein sequence ID" value="APO70743.1"/>
    <property type="molecule type" value="Genomic_DNA"/>
</dbReference>